<accession>A0A7R8YW77</accession>
<sequence length="188" mass="21839">MAENNIGFLTPRRALLDLPSDNTSPAVRRLSLNTSLTWQNEEIIRQRGRRSFDLRPAPQENRRMSCRNPFPDETEERRSFDLKPASQECEQSSRISCRKPFPDEMEEESNIEQACTFVRNSEDNSFSPFLDKMRSITRRQSRNLRPNEAEIIVGPGKSSDIKRDEGGLGTPLSDKRRPFNKRQSLRRL</sequence>
<feature type="region of interest" description="Disordered" evidence="1">
    <location>
        <begin position="141"/>
        <end position="188"/>
    </location>
</feature>
<feature type="compositionally biased region" description="Basic residues" evidence="1">
    <location>
        <begin position="178"/>
        <end position="188"/>
    </location>
</feature>
<organism evidence="2 3">
    <name type="scientific">Hermetia illucens</name>
    <name type="common">Black soldier fly</name>
    <dbReference type="NCBI Taxonomy" id="343691"/>
    <lineage>
        <taxon>Eukaryota</taxon>
        <taxon>Metazoa</taxon>
        <taxon>Ecdysozoa</taxon>
        <taxon>Arthropoda</taxon>
        <taxon>Hexapoda</taxon>
        <taxon>Insecta</taxon>
        <taxon>Pterygota</taxon>
        <taxon>Neoptera</taxon>
        <taxon>Endopterygota</taxon>
        <taxon>Diptera</taxon>
        <taxon>Brachycera</taxon>
        <taxon>Stratiomyomorpha</taxon>
        <taxon>Stratiomyidae</taxon>
        <taxon>Hermetiinae</taxon>
        <taxon>Hermetia</taxon>
    </lineage>
</organism>
<dbReference type="AlphaFoldDB" id="A0A7R8YW77"/>
<evidence type="ECO:0000313" key="2">
    <source>
        <dbReference type="EMBL" id="CAD7087049.1"/>
    </source>
</evidence>
<dbReference type="EMBL" id="LR899012">
    <property type="protein sequence ID" value="CAD7087049.1"/>
    <property type="molecule type" value="Genomic_DNA"/>
</dbReference>
<name>A0A7R8YW77_HERIL</name>
<dbReference type="InParanoid" id="A0A7R8YW77"/>
<dbReference type="Proteomes" id="UP000594454">
    <property type="component" value="Chromosome 4"/>
</dbReference>
<reference evidence="2 3" key="1">
    <citation type="submission" date="2020-11" db="EMBL/GenBank/DDBJ databases">
        <authorList>
            <person name="Wallbank WR R."/>
            <person name="Pardo Diaz C."/>
            <person name="Kozak K."/>
            <person name="Martin S."/>
            <person name="Jiggins C."/>
            <person name="Moest M."/>
            <person name="Warren A I."/>
            <person name="Generalovic N T."/>
            <person name="Byers J.R.P. K."/>
            <person name="Montejo-Kovacevich G."/>
            <person name="Yen C E."/>
        </authorList>
    </citation>
    <scope>NUCLEOTIDE SEQUENCE [LARGE SCALE GENOMIC DNA]</scope>
</reference>
<proteinExistence type="predicted"/>
<evidence type="ECO:0000313" key="3">
    <source>
        <dbReference type="Proteomes" id="UP000594454"/>
    </source>
</evidence>
<gene>
    <name evidence="2" type="ORF">HERILL_LOCUS9777</name>
</gene>
<feature type="region of interest" description="Disordered" evidence="1">
    <location>
        <begin position="49"/>
        <end position="96"/>
    </location>
</feature>
<evidence type="ECO:0000256" key="1">
    <source>
        <dbReference type="SAM" id="MobiDB-lite"/>
    </source>
</evidence>
<protein>
    <submittedName>
        <fullName evidence="2">Uncharacterized protein</fullName>
    </submittedName>
</protein>
<keyword evidence="3" id="KW-1185">Reference proteome</keyword>